<sequence length="60" mass="7119">MQTETVLNRCVICEKLNADGLEIMGKWICVSCETDMVKRNVDDVQYWYYVMKLRQLLNQS</sequence>
<organism evidence="1 2">
    <name type="scientific">Polycladospora coralii</name>
    <dbReference type="NCBI Taxonomy" id="2771432"/>
    <lineage>
        <taxon>Bacteria</taxon>
        <taxon>Bacillati</taxon>
        <taxon>Bacillota</taxon>
        <taxon>Bacilli</taxon>
        <taxon>Bacillales</taxon>
        <taxon>Thermoactinomycetaceae</taxon>
        <taxon>Polycladospora</taxon>
    </lineage>
</organism>
<comment type="caution">
    <text evidence="1">The sequence shown here is derived from an EMBL/GenBank/DDBJ whole genome shotgun (WGS) entry which is preliminary data.</text>
</comment>
<name>A0A926NFB5_9BACL</name>
<protein>
    <submittedName>
        <fullName evidence="1">Sigma factor G inhibitor Gin</fullName>
    </submittedName>
</protein>
<dbReference type="Proteomes" id="UP000661691">
    <property type="component" value="Unassembled WGS sequence"/>
</dbReference>
<evidence type="ECO:0000313" key="2">
    <source>
        <dbReference type="Proteomes" id="UP000661691"/>
    </source>
</evidence>
<dbReference type="EMBL" id="JACXAH010000010">
    <property type="protein sequence ID" value="MBD1372489.1"/>
    <property type="molecule type" value="Genomic_DNA"/>
</dbReference>
<accession>A0A926NFB5</accession>
<keyword evidence="2" id="KW-1185">Reference proteome</keyword>
<dbReference type="Pfam" id="PF10764">
    <property type="entry name" value="Gin"/>
    <property type="match status" value="1"/>
</dbReference>
<dbReference type="AlphaFoldDB" id="A0A926NFB5"/>
<gene>
    <name evidence="1" type="ORF">IC620_08975</name>
</gene>
<dbReference type="RefSeq" id="WP_224749649.1">
    <property type="nucleotide sequence ID" value="NZ_JACXAH010000010.1"/>
</dbReference>
<evidence type="ECO:0000313" key="1">
    <source>
        <dbReference type="EMBL" id="MBD1372489.1"/>
    </source>
</evidence>
<proteinExistence type="predicted"/>
<dbReference type="InterPro" id="IPR019700">
    <property type="entry name" value="Sigma-G_inhibitor_Gin"/>
</dbReference>
<reference evidence="1" key="1">
    <citation type="submission" date="2020-09" db="EMBL/GenBank/DDBJ databases">
        <title>A novel bacterium of genus Hazenella, isolated from South China Sea.</title>
        <authorList>
            <person name="Huang H."/>
            <person name="Mo K."/>
            <person name="Hu Y."/>
        </authorList>
    </citation>
    <scope>NUCLEOTIDE SEQUENCE</scope>
    <source>
        <strain evidence="1">IB182357</strain>
    </source>
</reference>